<dbReference type="EMBL" id="VTPU01000019">
    <property type="protein sequence ID" value="TZG32822.1"/>
    <property type="molecule type" value="Genomic_DNA"/>
</dbReference>
<reference evidence="1 2" key="1">
    <citation type="submission" date="2019-08" db="EMBL/GenBank/DDBJ databases">
        <title>Draft Genome Sequence of Halomonas eurihalina Isolated from Preserved Hide-surface.</title>
        <authorList>
            <person name="Hussain S.A."/>
            <person name="Xu A."/>
            <person name="Sarker M."/>
            <person name="Sommers C."/>
        </authorList>
    </citation>
    <scope>NUCLEOTIDE SEQUENCE [LARGE SCALE GENOMIC DNA]</scope>
    <source>
        <strain evidence="1 2">MS1</strain>
    </source>
</reference>
<organism evidence="1 2">
    <name type="scientific">Halomonas eurihalina</name>
    <dbReference type="NCBI Taxonomy" id="42566"/>
    <lineage>
        <taxon>Bacteria</taxon>
        <taxon>Pseudomonadati</taxon>
        <taxon>Pseudomonadota</taxon>
        <taxon>Gammaproteobacteria</taxon>
        <taxon>Oceanospirillales</taxon>
        <taxon>Halomonadaceae</taxon>
        <taxon>Halomonas</taxon>
    </lineage>
</organism>
<name>A0A5D9CNS8_HALER</name>
<comment type="caution">
    <text evidence="1">The sequence shown here is derived from an EMBL/GenBank/DDBJ whole genome shotgun (WGS) entry which is preliminary data.</text>
</comment>
<proteinExistence type="predicted"/>
<gene>
    <name evidence="1" type="ORF">FZZ93_15805</name>
</gene>
<evidence type="ECO:0000313" key="2">
    <source>
        <dbReference type="Proteomes" id="UP000324260"/>
    </source>
</evidence>
<keyword evidence="2" id="KW-1185">Reference proteome</keyword>
<dbReference type="Proteomes" id="UP000324260">
    <property type="component" value="Unassembled WGS sequence"/>
</dbReference>
<evidence type="ECO:0000313" key="1">
    <source>
        <dbReference type="EMBL" id="TZG32822.1"/>
    </source>
</evidence>
<dbReference type="AlphaFoldDB" id="A0A5D9CNS8"/>
<protein>
    <submittedName>
        <fullName evidence="1">Uncharacterized protein</fullName>
    </submittedName>
</protein>
<sequence length="45" mass="5129">MHLSPGKHTLHTGLLKKHLTYQKTQTLKTHNISFQSFIDTPTGQI</sequence>
<accession>A0A5D9CNS8</accession>